<protein>
    <submittedName>
        <fullName evidence="2">Uncharacterized protein</fullName>
    </submittedName>
</protein>
<organism evidence="2 3">
    <name type="scientific">Vigna unguiculata</name>
    <name type="common">Cowpea</name>
    <dbReference type="NCBI Taxonomy" id="3917"/>
    <lineage>
        <taxon>Eukaryota</taxon>
        <taxon>Viridiplantae</taxon>
        <taxon>Streptophyta</taxon>
        <taxon>Embryophyta</taxon>
        <taxon>Tracheophyta</taxon>
        <taxon>Spermatophyta</taxon>
        <taxon>Magnoliopsida</taxon>
        <taxon>eudicotyledons</taxon>
        <taxon>Gunneridae</taxon>
        <taxon>Pentapetalae</taxon>
        <taxon>rosids</taxon>
        <taxon>fabids</taxon>
        <taxon>Fabales</taxon>
        <taxon>Fabaceae</taxon>
        <taxon>Papilionoideae</taxon>
        <taxon>50 kb inversion clade</taxon>
        <taxon>NPAAA clade</taxon>
        <taxon>indigoferoid/millettioid clade</taxon>
        <taxon>Phaseoleae</taxon>
        <taxon>Vigna</taxon>
    </lineage>
</organism>
<reference evidence="2 3" key="1">
    <citation type="submission" date="2019-04" db="EMBL/GenBank/DDBJ databases">
        <title>An improved genome assembly and genetic linkage map for asparagus bean, Vigna unguiculata ssp. sesquipedialis.</title>
        <authorList>
            <person name="Xia Q."/>
            <person name="Zhang R."/>
            <person name="Dong Y."/>
        </authorList>
    </citation>
    <scope>NUCLEOTIDE SEQUENCE [LARGE SCALE GENOMIC DNA]</scope>
    <source>
        <tissue evidence="2">Leaf</tissue>
    </source>
</reference>
<dbReference type="Proteomes" id="UP000501690">
    <property type="component" value="Linkage Group LG3"/>
</dbReference>
<dbReference type="EMBL" id="CP039347">
    <property type="protein sequence ID" value="QCD86064.1"/>
    <property type="molecule type" value="Genomic_DNA"/>
</dbReference>
<keyword evidence="3" id="KW-1185">Reference proteome</keyword>
<accession>A0A4D6LCP0</accession>
<feature type="compositionally biased region" description="Basic and acidic residues" evidence="1">
    <location>
        <begin position="69"/>
        <end position="78"/>
    </location>
</feature>
<proteinExistence type="predicted"/>
<evidence type="ECO:0000313" key="2">
    <source>
        <dbReference type="EMBL" id="QCD86064.1"/>
    </source>
</evidence>
<evidence type="ECO:0000313" key="3">
    <source>
        <dbReference type="Proteomes" id="UP000501690"/>
    </source>
</evidence>
<name>A0A4D6LCP0_VIGUN</name>
<gene>
    <name evidence="2" type="ORF">DEO72_LG3g585</name>
</gene>
<dbReference type="AlphaFoldDB" id="A0A4D6LCP0"/>
<sequence>MTHSIAPIINEDQQFFQLPNLRNNMLQAYLEKTRSDENLQLHSTNNFQDEKDGEGCNGRRGGLLQRQYTNDKEGRTDGDGGALDGKATPGWRCRGEVG</sequence>
<evidence type="ECO:0000256" key="1">
    <source>
        <dbReference type="SAM" id="MobiDB-lite"/>
    </source>
</evidence>
<feature type="region of interest" description="Disordered" evidence="1">
    <location>
        <begin position="36"/>
        <end position="98"/>
    </location>
</feature>